<dbReference type="HOGENOM" id="CLU_186211_0_0_9"/>
<dbReference type="AlphaFoldDB" id="C0BDU8"/>
<accession>C0BDU8</accession>
<reference evidence="1 2" key="2">
    <citation type="submission" date="2009-03" db="EMBL/GenBank/DDBJ databases">
        <title>Draft genome sequence of Coprococcus comes (ATCC 27758).</title>
        <authorList>
            <person name="Sudarsanam P."/>
            <person name="Ley R."/>
            <person name="Guruge J."/>
            <person name="Turnbaugh P.J."/>
            <person name="Mahowald M."/>
            <person name="Liep D."/>
            <person name="Gordon J."/>
        </authorList>
    </citation>
    <scope>NUCLEOTIDE SEQUENCE [LARGE SCALE GENOMIC DNA]</scope>
    <source>
        <strain evidence="1 2">ATCC 27758</strain>
    </source>
</reference>
<proteinExistence type="predicted"/>
<evidence type="ECO:0000313" key="2">
    <source>
        <dbReference type="Proteomes" id="UP000003793"/>
    </source>
</evidence>
<reference evidence="1 2" key="1">
    <citation type="submission" date="2009-02" db="EMBL/GenBank/DDBJ databases">
        <authorList>
            <person name="Fulton L."/>
            <person name="Clifton S."/>
            <person name="Fulton B."/>
            <person name="Xu J."/>
            <person name="Minx P."/>
            <person name="Pepin K.H."/>
            <person name="Johnson M."/>
            <person name="Bhonagiri V."/>
            <person name="Nash W.E."/>
            <person name="Mardis E.R."/>
            <person name="Wilson R.K."/>
        </authorList>
    </citation>
    <scope>NUCLEOTIDE SEQUENCE [LARGE SCALE GENOMIC DNA]</scope>
    <source>
        <strain evidence="1 2">ATCC 27758</strain>
    </source>
</reference>
<organism evidence="1 2">
    <name type="scientific">Coprococcus comes ATCC 27758</name>
    <dbReference type="NCBI Taxonomy" id="470146"/>
    <lineage>
        <taxon>Bacteria</taxon>
        <taxon>Bacillati</taxon>
        <taxon>Bacillota</taxon>
        <taxon>Clostridia</taxon>
        <taxon>Lachnospirales</taxon>
        <taxon>Lachnospiraceae</taxon>
        <taxon>Coprococcus</taxon>
    </lineage>
</organism>
<name>C0BDU8_9FIRM</name>
<gene>
    <name evidence="1" type="ORF">COPCOM_03352</name>
</gene>
<comment type="caution">
    <text evidence="1">The sequence shown here is derived from an EMBL/GenBank/DDBJ whole genome shotgun (WGS) entry which is preliminary data.</text>
</comment>
<evidence type="ECO:0000313" key="1">
    <source>
        <dbReference type="EMBL" id="EEG88384.1"/>
    </source>
</evidence>
<sequence length="72" mass="9030">MELVSDKDIWALEQWMNGINNIYMKDIHNWCRIHFVKYHTVFVYRKEYPVKANIWNGYSYIRWRMERLMNLG</sequence>
<dbReference type="Proteomes" id="UP000003793">
    <property type="component" value="Unassembled WGS sequence"/>
</dbReference>
<dbReference type="EMBL" id="ABVR01000044">
    <property type="protein sequence ID" value="EEG88384.1"/>
    <property type="molecule type" value="Genomic_DNA"/>
</dbReference>
<protein>
    <submittedName>
        <fullName evidence="1">Uncharacterized protein</fullName>
    </submittedName>
</protein>